<reference evidence="2" key="1">
    <citation type="submission" date="2021-01" db="EMBL/GenBank/DDBJ databases">
        <title>Modified the classification status of verrucomicrobia.</title>
        <authorList>
            <person name="Feng X."/>
        </authorList>
    </citation>
    <scope>NUCLEOTIDE SEQUENCE</scope>
    <source>
        <strain evidence="2">JCM 18052</strain>
    </source>
</reference>
<evidence type="ECO:0000313" key="3">
    <source>
        <dbReference type="Proteomes" id="UP000600139"/>
    </source>
</evidence>
<dbReference type="InterPro" id="IPR000073">
    <property type="entry name" value="AB_hydrolase_1"/>
</dbReference>
<name>A0A934R3W1_9BACT</name>
<dbReference type="SUPFAM" id="SSF53474">
    <property type="entry name" value="alpha/beta-Hydrolases"/>
    <property type="match status" value="1"/>
</dbReference>
<feature type="domain" description="AB hydrolase-1" evidence="1">
    <location>
        <begin position="288"/>
        <end position="537"/>
    </location>
</feature>
<evidence type="ECO:0000259" key="1">
    <source>
        <dbReference type="Pfam" id="PF12697"/>
    </source>
</evidence>
<comment type="caution">
    <text evidence="2">The sequence shown here is derived from an EMBL/GenBank/DDBJ whole genome shotgun (WGS) entry which is preliminary data.</text>
</comment>
<dbReference type="EMBL" id="JAENIK010000012">
    <property type="protein sequence ID" value="MBK1817923.1"/>
    <property type="molecule type" value="Genomic_DNA"/>
</dbReference>
<dbReference type="AlphaFoldDB" id="A0A934R3W1"/>
<gene>
    <name evidence="2" type="ORF">JIN84_20040</name>
</gene>
<dbReference type="Pfam" id="PF12697">
    <property type="entry name" value="Abhydrolase_6"/>
    <property type="match status" value="1"/>
</dbReference>
<dbReference type="RefSeq" id="WP_200352848.1">
    <property type="nucleotide sequence ID" value="NZ_JAENIK010000012.1"/>
</dbReference>
<sequence length="552" mass="60848">MPAPTLSRHLAFLLATCIVTSCGTIAPPSEEKSTTELQGEGLQTADHLMRRARRFESDENISAVYRMRAAEIAWAELDTDGGSVRDVKSLGPDQKHALRIITAATEGVAVNFIGEKYKPEKTYSHAGFTYRINAGIAQKPGLYPLAGLESAKPAREVRHRLCTNWHTEEGVGAPCAPKWKRPTDAKMQRFVTSRGYLEPITAVLTFDGVKNSKGPRHASITGYDPTYLSKVHLGKTEYPLAADFTAPIVEQTHDINEITIALSGLLHPGVLDSKLILLEPYDPERIPILLVHGLNSHPRMWKDVINDLRADPKLRGRYQFMLFYYPTGWPISYSSMRLREELDALGQLVGNQKKMVLVGHSMGGLLSRMQVINPGRKIWNAQFGEDADKLYAKLPADNLVKRTLTFSADPDIGREVYICTPHRGSGLADKSFTTYFVRLLKLPSTITSAFIDLPGNLIEHGRLTSVAGLSPSNPLFKALDEIPIQVPHHSIIGDRGRGDTPDSSDGVVRYSSSHLASAESELIVPAGHGAFKDPQAIKELRRILLLNAGIKD</sequence>
<dbReference type="Proteomes" id="UP000600139">
    <property type="component" value="Unassembled WGS sequence"/>
</dbReference>
<dbReference type="InterPro" id="IPR029058">
    <property type="entry name" value="AB_hydrolase_fold"/>
</dbReference>
<proteinExistence type="predicted"/>
<dbReference type="Gene3D" id="3.40.50.1820">
    <property type="entry name" value="alpha/beta hydrolase"/>
    <property type="match status" value="1"/>
</dbReference>
<protein>
    <recommendedName>
        <fullName evidence="1">AB hydrolase-1 domain-containing protein</fullName>
    </recommendedName>
</protein>
<organism evidence="2 3">
    <name type="scientific">Luteolibacter yonseiensis</name>
    <dbReference type="NCBI Taxonomy" id="1144680"/>
    <lineage>
        <taxon>Bacteria</taxon>
        <taxon>Pseudomonadati</taxon>
        <taxon>Verrucomicrobiota</taxon>
        <taxon>Verrucomicrobiia</taxon>
        <taxon>Verrucomicrobiales</taxon>
        <taxon>Verrucomicrobiaceae</taxon>
        <taxon>Luteolibacter</taxon>
    </lineage>
</organism>
<accession>A0A934R3W1</accession>
<evidence type="ECO:0000313" key="2">
    <source>
        <dbReference type="EMBL" id="MBK1817923.1"/>
    </source>
</evidence>
<keyword evidence="3" id="KW-1185">Reference proteome</keyword>